<evidence type="ECO:0000256" key="2">
    <source>
        <dbReference type="SAM" id="SignalP"/>
    </source>
</evidence>
<dbReference type="Gene3D" id="3.30.1950.10">
    <property type="entry name" value="wza like domain"/>
    <property type="match status" value="1"/>
</dbReference>
<comment type="caution">
    <text evidence="5">The sequence shown here is derived from an EMBL/GenBank/DDBJ whole genome shotgun (WGS) entry which is preliminary data.</text>
</comment>
<dbReference type="InterPro" id="IPR049712">
    <property type="entry name" value="Poly_export"/>
</dbReference>
<feature type="signal peptide" evidence="2">
    <location>
        <begin position="1"/>
        <end position="25"/>
    </location>
</feature>
<feature type="chain" id="PRO_5035285118" evidence="2">
    <location>
        <begin position="26"/>
        <end position="213"/>
    </location>
</feature>
<keyword evidence="6" id="KW-1185">Reference proteome</keyword>
<dbReference type="EMBL" id="JAESVP010000014">
    <property type="protein sequence ID" value="MBL4930087.1"/>
    <property type="molecule type" value="Genomic_DNA"/>
</dbReference>
<dbReference type="AlphaFoldDB" id="A0A8J7MT07"/>
<reference evidence="5" key="1">
    <citation type="submission" date="2021-01" db="EMBL/GenBank/DDBJ databases">
        <title>Genome seq and assembly of Tabrizicola sp. KVB23.</title>
        <authorList>
            <person name="Chhetri G."/>
        </authorList>
    </citation>
    <scope>NUCLEOTIDE SEQUENCE</scope>
    <source>
        <strain evidence="5">KVB23</strain>
    </source>
</reference>
<dbReference type="Proteomes" id="UP000619033">
    <property type="component" value="Unassembled WGS sequence"/>
</dbReference>
<evidence type="ECO:0000259" key="3">
    <source>
        <dbReference type="Pfam" id="PF02563"/>
    </source>
</evidence>
<gene>
    <name evidence="5" type="ORF">JI744_18465</name>
</gene>
<dbReference type="PANTHER" id="PTHR33619:SF3">
    <property type="entry name" value="POLYSACCHARIDE EXPORT PROTEIN GFCE-RELATED"/>
    <property type="match status" value="1"/>
</dbReference>
<feature type="domain" description="Soluble ligand binding" evidence="4">
    <location>
        <begin position="124"/>
        <end position="173"/>
    </location>
</feature>
<evidence type="ECO:0000313" key="5">
    <source>
        <dbReference type="EMBL" id="MBL4930087.1"/>
    </source>
</evidence>
<evidence type="ECO:0000259" key="4">
    <source>
        <dbReference type="Pfam" id="PF10531"/>
    </source>
</evidence>
<sequence>MTKLFYRLAAFLSVAFALMAHPVSAQDAGYLLRPGDVLQVEVVEDPSLDRSTLVLPNGSITFPQAGTLRAGGQTPDQVRAALTAALAPSFASPPTVYISVASVGAAAAPAVGGGVAADPATMSVYVMGEVGAPGQKKVEPDTNLLQFLAQAGALSKFAADKRIELHRKNAKTGADEVWLFSMKQVGGGTGRISGMTQLADGDVIVVPQRKLFE</sequence>
<protein>
    <submittedName>
        <fullName evidence="5">Polysaccharide biosynthesis/export family protein</fullName>
    </submittedName>
</protein>
<dbReference type="Gene3D" id="3.10.560.10">
    <property type="entry name" value="Outer membrane lipoprotein wza domain like"/>
    <property type="match status" value="1"/>
</dbReference>
<dbReference type="Pfam" id="PF02563">
    <property type="entry name" value="Poly_export"/>
    <property type="match status" value="1"/>
</dbReference>
<feature type="domain" description="Polysaccharide export protein N-terminal" evidence="3">
    <location>
        <begin position="25"/>
        <end position="100"/>
    </location>
</feature>
<keyword evidence="1 2" id="KW-0732">Signal</keyword>
<proteinExistence type="predicted"/>
<evidence type="ECO:0000256" key="1">
    <source>
        <dbReference type="ARBA" id="ARBA00022729"/>
    </source>
</evidence>
<dbReference type="Pfam" id="PF10531">
    <property type="entry name" value="SLBB"/>
    <property type="match status" value="1"/>
</dbReference>
<organism evidence="5 6">
    <name type="scientific">Fuscibacter oryzae</name>
    <dbReference type="NCBI Taxonomy" id="2803939"/>
    <lineage>
        <taxon>Bacteria</taxon>
        <taxon>Pseudomonadati</taxon>
        <taxon>Pseudomonadota</taxon>
        <taxon>Alphaproteobacteria</taxon>
        <taxon>Rhodobacterales</taxon>
        <taxon>Paracoccaceae</taxon>
        <taxon>Fuscibacter</taxon>
    </lineage>
</organism>
<dbReference type="InterPro" id="IPR003715">
    <property type="entry name" value="Poly_export_N"/>
</dbReference>
<name>A0A8J7MT07_9RHOB</name>
<evidence type="ECO:0000313" key="6">
    <source>
        <dbReference type="Proteomes" id="UP000619033"/>
    </source>
</evidence>
<dbReference type="InterPro" id="IPR019554">
    <property type="entry name" value="Soluble_ligand-bd"/>
</dbReference>
<dbReference type="PANTHER" id="PTHR33619">
    <property type="entry name" value="POLYSACCHARIDE EXPORT PROTEIN GFCE-RELATED"/>
    <property type="match status" value="1"/>
</dbReference>
<accession>A0A8J7MT07</accession>
<dbReference type="GO" id="GO:0015159">
    <property type="term" value="F:polysaccharide transmembrane transporter activity"/>
    <property type="evidence" value="ECO:0007669"/>
    <property type="project" value="InterPro"/>
</dbReference>
<dbReference type="RefSeq" id="WP_202662657.1">
    <property type="nucleotide sequence ID" value="NZ_JAESVP010000014.1"/>
</dbReference>